<dbReference type="Pfam" id="PF00456">
    <property type="entry name" value="Transketolase_N"/>
    <property type="match status" value="1"/>
</dbReference>
<evidence type="ECO:0000313" key="6">
    <source>
        <dbReference type="Proteomes" id="UP000032336"/>
    </source>
</evidence>
<evidence type="ECO:0000256" key="1">
    <source>
        <dbReference type="ARBA" id="ARBA00001964"/>
    </source>
</evidence>
<dbReference type="Proteomes" id="UP000032336">
    <property type="component" value="Unassembled WGS sequence"/>
</dbReference>
<feature type="domain" description="Transketolase N-terminal" evidence="4">
    <location>
        <begin position="32"/>
        <end position="235"/>
    </location>
</feature>
<dbReference type="eggNOG" id="COG3959">
    <property type="taxonomic scope" value="Bacteria"/>
</dbReference>
<protein>
    <submittedName>
        <fullName evidence="5">Ferredoxin fas2</fullName>
    </submittedName>
</protein>
<comment type="similarity">
    <text evidence="2">Belongs to the transketolase family.</text>
</comment>
<evidence type="ECO:0000313" key="5">
    <source>
        <dbReference type="EMBL" id="KJE77117.1"/>
    </source>
</evidence>
<comment type="cofactor">
    <cofactor evidence="1">
        <name>thiamine diphosphate</name>
        <dbReference type="ChEBI" id="CHEBI:58937"/>
    </cofactor>
</comment>
<dbReference type="PATRIC" id="fig|1121877.4.peg.1135"/>
<keyword evidence="3" id="KW-0786">Thiamine pyrophosphate</keyword>
<comment type="caution">
    <text evidence="5">The sequence shown here is derived from an EMBL/GenBank/DDBJ whole genome shotgun (WGS) entry which is preliminary data.</text>
</comment>
<dbReference type="Gene3D" id="3.40.50.970">
    <property type="match status" value="1"/>
</dbReference>
<proteinExistence type="inferred from homology"/>
<evidence type="ECO:0000256" key="3">
    <source>
        <dbReference type="ARBA" id="ARBA00023052"/>
    </source>
</evidence>
<dbReference type="GO" id="GO:0000287">
    <property type="term" value="F:magnesium ion binding"/>
    <property type="evidence" value="ECO:0007669"/>
    <property type="project" value="UniProtKB-ARBA"/>
</dbReference>
<dbReference type="AlphaFoldDB" id="A0A0D8FXW5"/>
<reference evidence="5 6" key="1">
    <citation type="submission" date="2015-01" db="EMBL/GenBank/DDBJ databases">
        <title>Draft genome of the acidophilic iron oxidizer Ferrimicrobium acidiphilum strain T23.</title>
        <authorList>
            <person name="Poehlein A."/>
            <person name="Eisen S."/>
            <person name="Schloemann M."/>
            <person name="Johnson B.D."/>
            <person name="Daniel R."/>
            <person name="Muehling M."/>
        </authorList>
    </citation>
    <scope>NUCLEOTIDE SEQUENCE [LARGE SCALE GENOMIC DNA]</scope>
    <source>
        <strain evidence="5 6">T23</strain>
    </source>
</reference>
<dbReference type="EMBL" id="JXUW01000007">
    <property type="protein sequence ID" value="KJE77117.1"/>
    <property type="molecule type" value="Genomic_DNA"/>
</dbReference>
<dbReference type="PANTHER" id="PTHR47514:SF1">
    <property type="entry name" value="TRANSKETOLASE N-TERMINAL SECTION-RELATED"/>
    <property type="match status" value="1"/>
</dbReference>
<accession>A0A0D8FXW5</accession>
<gene>
    <name evidence="5" type="primary">fas2</name>
    <name evidence="5" type="ORF">FEAC_10470</name>
</gene>
<dbReference type="InterPro" id="IPR005474">
    <property type="entry name" value="Transketolase_N"/>
</dbReference>
<dbReference type="STRING" id="1121877.FEAC_10470"/>
<organism evidence="5 6">
    <name type="scientific">Ferrimicrobium acidiphilum DSM 19497</name>
    <dbReference type="NCBI Taxonomy" id="1121877"/>
    <lineage>
        <taxon>Bacteria</taxon>
        <taxon>Bacillati</taxon>
        <taxon>Actinomycetota</taxon>
        <taxon>Acidimicrobiia</taxon>
        <taxon>Acidimicrobiales</taxon>
        <taxon>Acidimicrobiaceae</taxon>
        <taxon>Ferrimicrobium</taxon>
    </lineage>
</organism>
<dbReference type="SUPFAM" id="SSF52518">
    <property type="entry name" value="Thiamin diphosphate-binding fold (THDP-binding)"/>
    <property type="match status" value="1"/>
</dbReference>
<keyword evidence="6" id="KW-1185">Reference proteome</keyword>
<name>A0A0D8FXW5_9ACTN</name>
<dbReference type="InterPro" id="IPR029061">
    <property type="entry name" value="THDP-binding"/>
</dbReference>
<evidence type="ECO:0000256" key="2">
    <source>
        <dbReference type="ARBA" id="ARBA00007131"/>
    </source>
</evidence>
<dbReference type="PANTHER" id="PTHR47514">
    <property type="entry name" value="TRANSKETOLASE N-TERMINAL SECTION-RELATED"/>
    <property type="match status" value="1"/>
</dbReference>
<sequence>MFPMNIAAMSSSPTYGYEDLADLIQLMTGDEKHDASAHSTLDVLWVLYDSVLKVDRGSINDPMRDRLMISKGHGPMALYAVLVAKQMMTVDELRTYGEFNSSLGWHPDRLRIQAVEISSGSLGHGLAIAIGSAYGLSLRSSSPPQVFCLLGDGELDEGSVHEAIALAARLGLGNLTAVVIDNRSSTHGWPAGIAGRFEVEGWVASTVAGRDHRALEAALCYEGSAPKAEPRVVVCEIDD</sequence>
<evidence type="ECO:0000259" key="4">
    <source>
        <dbReference type="Pfam" id="PF00456"/>
    </source>
</evidence>